<organism evidence="1 2">
    <name type="scientific">Panagrolaimus sp. PS1159</name>
    <dbReference type="NCBI Taxonomy" id="55785"/>
    <lineage>
        <taxon>Eukaryota</taxon>
        <taxon>Metazoa</taxon>
        <taxon>Ecdysozoa</taxon>
        <taxon>Nematoda</taxon>
        <taxon>Chromadorea</taxon>
        <taxon>Rhabditida</taxon>
        <taxon>Tylenchina</taxon>
        <taxon>Panagrolaimomorpha</taxon>
        <taxon>Panagrolaimoidea</taxon>
        <taxon>Panagrolaimidae</taxon>
        <taxon>Panagrolaimus</taxon>
    </lineage>
</organism>
<name>A0AC35GNQ7_9BILA</name>
<reference evidence="2" key="1">
    <citation type="submission" date="2022-11" db="UniProtKB">
        <authorList>
            <consortium name="WormBaseParasite"/>
        </authorList>
    </citation>
    <scope>IDENTIFICATION</scope>
</reference>
<protein>
    <submittedName>
        <fullName evidence="2">Ubiquitin-like protease family profile domain-containing protein</fullName>
    </submittedName>
</protein>
<proteinExistence type="predicted"/>
<evidence type="ECO:0000313" key="2">
    <source>
        <dbReference type="WBParaSite" id="PS1159_v2.g6774.t1"/>
    </source>
</evidence>
<sequence length="783" mass="89063">MHRKWGSSLSNDQQHQDQNNEDFNQLNLNTNTPSSSFSNSNVGDHHVEPESDQGTNEQPQFYGSPASTSDDPRYQVVEPKKPVNYYSGFNTRSTTPVSLHIEAFENRRRYPGEHDIHNKLINSVNQLDFFTIRNYIDVFIFPRTQWNVRCPSEVMNFKASQTLFRAHPLFEFPRSERNVPRSSEIANFKATQRLDISSTQQPIQNPHHDDATVDQNANQNVQMVDPNAGDVAEPMDIDSDQEIVDAKAPKRTRQPIQNPHHDDATDDQNADQDVQMVDPNADDVAEPMDVDSDQHNDGAKTPKRRRKGKKSQATKSQAKRKAHKLKNQSQPAAYSAGVLSSARTGELLKSQQLTQQQINKLPKHRRPPTTAENRAEALKPKRPIQEFQVIADVTQNPTTVQNDVIQSSQIHQPTQQQSNINANVDSNVPLSTQIHQPTQQPALQPDEDEDDVIVIDDIDYLGGSEPTSDVPSFRGTNLTNIDLSHALRLQPNSWASGIHISAFHAAYIPHLSGNVFRRIAFLDPLWQQFPNTPMPNFLRMFPRNADLIQCPVHLNADHWGLLSINVGQDVATWYDPMMVSWDTEMERVELNLCNHILDTLKREGVINDETVLQVADYDSFNQQTDRCSCGWHVCLISEDIARDGYSRKWSRLQILEERERMYLILHRLYNINTLPTTLEPQTLPDWPPLPPREYDADVQLSLTPQLSSQNDLIQQVAATAVISQQPPKQPVRRSARIEAQHKEELPEVTARKINSLKHLGIPLANNSSEIFPKEHYLGPMDHR</sequence>
<evidence type="ECO:0000313" key="1">
    <source>
        <dbReference type="Proteomes" id="UP000887580"/>
    </source>
</evidence>
<dbReference type="Proteomes" id="UP000887580">
    <property type="component" value="Unplaced"/>
</dbReference>
<dbReference type="WBParaSite" id="PS1159_v2.g6774.t1">
    <property type="protein sequence ID" value="PS1159_v2.g6774.t1"/>
    <property type="gene ID" value="PS1159_v2.g6774"/>
</dbReference>
<accession>A0AC35GNQ7</accession>